<keyword evidence="6 11" id="KW-0660">Purine salvage</keyword>
<dbReference type="PANTHER" id="PTHR45769:SF3">
    <property type="entry name" value="ADENOSINE KINASE"/>
    <property type="match status" value="1"/>
</dbReference>
<comment type="similarity">
    <text evidence="3 11">Belongs to the carbohydrate kinase PfkB family.</text>
</comment>
<organism evidence="13 14">
    <name type="scientific">Sugiyamaella lignohabitans</name>
    <dbReference type="NCBI Taxonomy" id="796027"/>
    <lineage>
        <taxon>Eukaryota</taxon>
        <taxon>Fungi</taxon>
        <taxon>Dikarya</taxon>
        <taxon>Ascomycota</taxon>
        <taxon>Saccharomycotina</taxon>
        <taxon>Dipodascomycetes</taxon>
        <taxon>Dipodascales</taxon>
        <taxon>Trichomonascaceae</taxon>
        <taxon>Sugiyamaella</taxon>
    </lineage>
</organism>
<dbReference type="AlphaFoldDB" id="A0A167CTY6"/>
<dbReference type="OrthoDB" id="432447at2759"/>
<keyword evidence="5 11" id="KW-0808">Transferase</keyword>
<dbReference type="Proteomes" id="UP000189580">
    <property type="component" value="Chromosome a"/>
</dbReference>
<keyword evidence="14" id="KW-1185">Reference proteome</keyword>
<comment type="catalytic activity">
    <reaction evidence="11">
        <text>adenosine + ATP = AMP + ADP + H(+)</text>
        <dbReference type="Rhea" id="RHEA:20824"/>
        <dbReference type="ChEBI" id="CHEBI:15378"/>
        <dbReference type="ChEBI" id="CHEBI:16335"/>
        <dbReference type="ChEBI" id="CHEBI:30616"/>
        <dbReference type="ChEBI" id="CHEBI:456215"/>
        <dbReference type="ChEBI" id="CHEBI:456216"/>
        <dbReference type="EC" id="2.7.1.20"/>
    </reaction>
</comment>
<evidence type="ECO:0000259" key="12">
    <source>
        <dbReference type="Pfam" id="PF00294"/>
    </source>
</evidence>
<keyword evidence="9 11" id="KW-0067">ATP-binding</keyword>
<sequence length="347" mass="37462">MTFDLLALGNPLLDLQADVDAEYLAKYDLKANDAILIEDKHKPIFDEVMAQPKVHILAGGAAQNAARGAQYLLPANSVIYFGSVGQDKYAELLTKANDEAGVYSNYMVQKDIPTGKCAALITGNDRSLVTDLAAANHYKLDHLKAPENWKYVEEAKAFYVGGFHLTVCPPAINALGEHAAETNKIFSINLSAPFLPQFFKEPLDASSPYWDYLIGNESEALAYAESHGLDTKDITEIAKHIALLPKKNTKRDRVVVITQGLDDTIVVIGDVNNKTTTVHTFPVHPISSEDIVDSNGAGDAFAGGFLAGLVSGKPLAESVDMGQWLAAQSLREIGPSFPSPKKAYTSA</sequence>
<dbReference type="PANTHER" id="PTHR45769">
    <property type="entry name" value="ADENOSINE KINASE"/>
    <property type="match status" value="1"/>
</dbReference>
<dbReference type="InterPro" id="IPR002173">
    <property type="entry name" value="Carboh/pur_kinase_PfkB_CS"/>
</dbReference>
<dbReference type="Pfam" id="PF00294">
    <property type="entry name" value="PfkB"/>
    <property type="match status" value="1"/>
</dbReference>
<reference evidence="13 14" key="1">
    <citation type="submission" date="2016-02" db="EMBL/GenBank/DDBJ databases">
        <title>Complete genome sequence and transcriptome regulation of the pentose utilising yeast Sugiyamaella lignohabitans.</title>
        <authorList>
            <person name="Bellasio M."/>
            <person name="Peymann A."/>
            <person name="Valli M."/>
            <person name="Sipitzky M."/>
            <person name="Graf A."/>
            <person name="Sauer M."/>
            <person name="Marx H."/>
            <person name="Mattanovich D."/>
        </authorList>
    </citation>
    <scope>NUCLEOTIDE SEQUENCE [LARGE SCALE GENOMIC DNA]</scope>
    <source>
        <strain evidence="13 14">CBS 10342</strain>
    </source>
</reference>
<dbReference type="EC" id="2.7.1.20" evidence="4 11"/>
<dbReference type="GO" id="GO:0044209">
    <property type="term" value="P:AMP salvage"/>
    <property type="evidence" value="ECO:0007669"/>
    <property type="project" value="UniProtKB-UniRule"/>
</dbReference>
<dbReference type="GO" id="GO:0006166">
    <property type="term" value="P:purine ribonucleoside salvage"/>
    <property type="evidence" value="ECO:0007669"/>
    <property type="project" value="UniProtKB-KW"/>
</dbReference>
<feature type="active site" description="Proton acceptor" evidence="10">
    <location>
        <position position="299"/>
    </location>
</feature>
<evidence type="ECO:0000256" key="2">
    <source>
        <dbReference type="ARBA" id="ARBA00004801"/>
    </source>
</evidence>
<comment type="function">
    <text evidence="11">ATP dependent phosphorylation of adenosine and other related nucleoside analogs to monophosphate derivatives.</text>
</comment>
<dbReference type="KEGG" id="slb:AWJ20_340"/>
<protein>
    <recommendedName>
        <fullName evidence="4 11">Adenosine kinase</fullName>
        <shortName evidence="11">AK</shortName>
        <ecNumber evidence="4 11">2.7.1.20</ecNumber>
    </recommendedName>
    <alternativeName>
        <fullName evidence="11">Adenosine 5'-phosphotransferase</fullName>
    </alternativeName>
</protein>
<dbReference type="GO" id="GO:0005829">
    <property type="term" value="C:cytosol"/>
    <property type="evidence" value="ECO:0007669"/>
    <property type="project" value="TreeGrafter"/>
</dbReference>
<dbReference type="GO" id="GO:0005634">
    <property type="term" value="C:nucleus"/>
    <property type="evidence" value="ECO:0007669"/>
    <property type="project" value="TreeGrafter"/>
</dbReference>
<evidence type="ECO:0000256" key="4">
    <source>
        <dbReference type="ARBA" id="ARBA00012119"/>
    </source>
</evidence>
<dbReference type="PRINTS" id="PR00989">
    <property type="entry name" value="ADENOKINASE"/>
</dbReference>
<evidence type="ECO:0000256" key="8">
    <source>
        <dbReference type="ARBA" id="ARBA00022777"/>
    </source>
</evidence>
<accession>A0A167CTY6</accession>
<dbReference type="SUPFAM" id="SSF53613">
    <property type="entry name" value="Ribokinase-like"/>
    <property type="match status" value="1"/>
</dbReference>
<dbReference type="UniPathway" id="UPA00588">
    <property type="reaction ID" value="UER00659"/>
</dbReference>
<comment type="pathway">
    <text evidence="2 11">Purine metabolism; AMP biosynthesis via salvage pathway; AMP from adenosine: step 1/1.</text>
</comment>
<evidence type="ECO:0000256" key="10">
    <source>
        <dbReference type="PIRSR" id="PIRSR601805-1"/>
    </source>
</evidence>
<name>A0A167CTY6_9ASCO</name>
<proteinExistence type="inferred from homology"/>
<dbReference type="Gene3D" id="3.40.1190.20">
    <property type="match status" value="1"/>
</dbReference>
<dbReference type="Gene3D" id="3.30.1110.10">
    <property type="match status" value="1"/>
</dbReference>
<evidence type="ECO:0000256" key="9">
    <source>
        <dbReference type="ARBA" id="ARBA00022840"/>
    </source>
</evidence>
<evidence type="ECO:0000256" key="6">
    <source>
        <dbReference type="ARBA" id="ARBA00022726"/>
    </source>
</evidence>
<evidence type="ECO:0000313" key="13">
    <source>
        <dbReference type="EMBL" id="ANB12103.1"/>
    </source>
</evidence>
<comment type="cofactor">
    <cofactor evidence="1 11">
        <name>Mg(2+)</name>
        <dbReference type="ChEBI" id="CHEBI:18420"/>
    </cofactor>
</comment>
<dbReference type="GO" id="GO:0006144">
    <property type="term" value="P:purine nucleobase metabolic process"/>
    <property type="evidence" value="ECO:0007669"/>
    <property type="project" value="EnsemblFungi"/>
</dbReference>
<evidence type="ECO:0000256" key="1">
    <source>
        <dbReference type="ARBA" id="ARBA00001946"/>
    </source>
</evidence>
<dbReference type="FunFam" id="3.40.1190.20:FF:000014">
    <property type="entry name" value="ADO1p Adenosine kinase"/>
    <property type="match status" value="1"/>
</dbReference>
<dbReference type="RefSeq" id="XP_018734580.1">
    <property type="nucleotide sequence ID" value="XM_018880411.1"/>
</dbReference>
<dbReference type="InterPro" id="IPR029056">
    <property type="entry name" value="Ribokinase-like"/>
</dbReference>
<dbReference type="GO" id="GO:0004001">
    <property type="term" value="F:adenosine kinase activity"/>
    <property type="evidence" value="ECO:0007669"/>
    <property type="project" value="UniProtKB-UniRule"/>
</dbReference>
<evidence type="ECO:0000256" key="11">
    <source>
        <dbReference type="RuleBase" id="RU368116"/>
    </source>
</evidence>
<dbReference type="GeneID" id="30035418"/>
<evidence type="ECO:0000313" key="14">
    <source>
        <dbReference type="Proteomes" id="UP000189580"/>
    </source>
</evidence>
<feature type="domain" description="Carbohydrate kinase PfkB" evidence="12">
    <location>
        <begin position="22"/>
        <end position="341"/>
    </location>
</feature>
<evidence type="ECO:0000256" key="7">
    <source>
        <dbReference type="ARBA" id="ARBA00022741"/>
    </source>
</evidence>
<dbReference type="EMBL" id="CP014501">
    <property type="protein sequence ID" value="ANB12103.1"/>
    <property type="molecule type" value="Genomic_DNA"/>
</dbReference>
<keyword evidence="7 11" id="KW-0547">Nucleotide-binding</keyword>
<evidence type="ECO:0000256" key="3">
    <source>
        <dbReference type="ARBA" id="ARBA00010688"/>
    </source>
</evidence>
<dbReference type="InterPro" id="IPR001805">
    <property type="entry name" value="Adenokinase"/>
</dbReference>
<keyword evidence="8 11" id="KW-0418">Kinase</keyword>
<dbReference type="CDD" id="cd01168">
    <property type="entry name" value="adenosine_kinase"/>
    <property type="match status" value="1"/>
</dbReference>
<dbReference type="PROSITE" id="PS00584">
    <property type="entry name" value="PFKB_KINASES_2"/>
    <property type="match status" value="1"/>
</dbReference>
<keyword evidence="11" id="KW-0460">Magnesium</keyword>
<dbReference type="GO" id="GO:0005524">
    <property type="term" value="F:ATP binding"/>
    <property type="evidence" value="ECO:0007669"/>
    <property type="project" value="UniProtKB-UniRule"/>
</dbReference>
<gene>
    <name evidence="13" type="primary">ADO1</name>
    <name evidence="13" type="ORF">AWJ20_340</name>
</gene>
<dbReference type="InterPro" id="IPR011611">
    <property type="entry name" value="PfkB_dom"/>
</dbReference>
<evidence type="ECO:0000256" key="5">
    <source>
        <dbReference type="ARBA" id="ARBA00022679"/>
    </source>
</evidence>